<keyword evidence="3" id="KW-1133">Transmembrane helix</keyword>
<evidence type="ECO:0000256" key="1">
    <source>
        <dbReference type="ARBA" id="ARBA00007447"/>
    </source>
</evidence>
<keyword evidence="3" id="KW-0472">Membrane</keyword>
<dbReference type="InterPro" id="IPR001461">
    <property type="entry name" value="Aspartic_peptidase_A1"/>
</dbReference>
<reference evidence="5 6" key="1">
    <citation type="journal article" date="2006" name="Science">
        <title>The genome of black cottonwood, Populus trichocarpa (Torr. &amp; Gray).</title>
        <authorList>
            <person name="Tuskan G.A."/>
            <person name="Difazio S."/>
            <person name="Jansson S."/>
            <person name="Bohlmann J."/>
            <person name="Grigoriev I."/>
            <person name="Hellsten U."/>
            <person name="Putnam N."/>
            <person name="Ralph S."/>
            <person name="Rombauts S."/>
            <person name="Salamov A."/>
            <person name="Schein J."/>
            <person name="Sterck L."/>
            <person name="Aerts A."/>
            <person name="Bhalerao R.R."/>
            <person name="Bhalerao R.P."/>
            <person name="Blaudez D."/>
            <person name="Boerjan W."/>
            <person name="Brun A."/>
            <person name="Brunner A."/>
            <person name="Busov V."/>
            <person name="Campbell M."/>
            <person name="Carlson J."/>
            <person name="Chalot M."/>
            <person name="Chapman J."/>
            <person name="Chen G.L."/>
            <person name="Cooper D."/>
            <person name="Coutinho P.M."/>
            <person name="Couturier J."/>
            <person name="Covert S."/>
            <person name="Cronk Q."/>
            <person name="Cunningham R."/>
            <person name="Davis J."/>
            <person name="Degroeve S."/>
            <person name="Dejardin A."/>
            <person name="Depamphilis C."/>
            <person name="Detter J."/>
            <person name="Dirks B."/>
            <person name="Dubchak I."/>
            <person name="Duplessis S."/>
            <person name="Ehlting J."/>
            <person name="Ellis B."/>
            <person name="Gendler K."/>
            <person name="Goodstein D."/>
            <person name="Gribskov M."/>
            <person name="Grimwood J."/>
            <person name="Groover A."/>
            <person name="Gunter L."/>
            <person name="Hamberger B."/>
            <person name="Heinze B."/>
            <person name="Helariutta Y."/>
            <person name="Henrissat B."/>
            <person name="Holligan D."/>
            <person name="Holt R."/>
            <person name="Huang W."/>
            <person name="Islam-Faridi N."/>
            <person name="Jones S."/>
            <person name="Jones-Rhoades M."/>
            <person name="Jorgensen R."/>
            <person name="Joshi C."/>
            <person name="Kangasjarvi J."/>
            <person name="Karlsson J."/>
            <person name="Kelleher C."/>
            <person name="Kirkpatrick R."/>
            <person name="Kirst M."/>
            <person name="Kohler A."/>
            <person name="Kalluri U."/>
            <person name="Larimer F."/>
            <person name="Leebens-Mack J."/>
            <person name="Leple J.C."/>
            <person name="Locascio P."/>
            <person name="Lou Y."/>
            <person name="Lucas S."/>
            <person name="Martin F."/>
            <person name="Montanini B."/>
            <person name="Napoli C."/>
            <person name="Nelson D.R."/>
            <person name="Nelson C."/>
            <person name="Nieminen K."/>
            <person name="Nilsson O."/>
            <person name="Pereda V."/>
            <person name="Peter G."/>
            <person name="Philippe R."/>
            <person name="Pilate G."/>
            <person name="Poliakov A."/>
            <person name="Razumovskaya J."/>
            <person name="Richardson P."/>
            <person name="Rinaldi C."/>
            <person name="Ritland K."/>
            <person name="Rouze P."/>
            <person name="Ryaboy D."/>
            <person name="Schmutz J."/>
            <person name="Schrader J."/>
            <person name="Segerman B."/>
            <person name="Shin H."/>
            <person name="Siddiqui A."/>
            <person name="Sterky F."/>
            <person name="Terry A."/>
            <person name="Tsai C.J."/>
            <person name="Uberbacher E."/>
            <person name="Unneberg P."/>
            <person name="Vahala J."/>
            <person name="Wall K."/>
            <person name="Wessler S."/>
            <person name="Yang G."/>
            <person name="Yin T."/>
            <person name="Douglas C."/>
            <person name="Marra M."/>
            <person name="Sandberg G."/>
            <person name="Van de Peer Y."/>
            <person name="Rokhsar D."/>
        </authorList>
    </citation>
    <scope>NUCLEOTIDE SEQUENCE [LARGE SCALE GENOMIC DNA]</scope>
    <source>
        <strain evidence="6">cv. Nisqually</strain>
    </source>
</reference>
<feature type="domain" description="Peptidase A1" evidence="4">
    <location>
        <begin position="129"/>
        <end position="247"/>
    </location>
</feature>
<sequence>MGTGCVKERYWHPNYARPKKQEPSQPRTGPLRSLSLTLSKKQENPPKMRGLWPPFLVIILVSFMSVSAVYCASLLHLERAFPLNNHGLELHQLKARDRLRHARLLQGFVGGVVDFSVQGSSDPYLVELYFTKVKLGSPPREFNVQINTGSDVLWVCYNSCNKLPAFSSISLIPTAHQLLGGCSNPICTSAVQTTATQCSSQTNQCSYTSQYGDGSGTSGYYVSDTLYFDAILGQSLIANSSVLIVFG</sequence>
<evidence type="ECO:0000256" key="3">
    <source>
        <dbReference type="SAM" id="Phobius"/>
    </source>
</evidence>
<keyword evidence="3" id="KW-0812">Transmembrane</keyword>
<keyword evidence="6" id="KW-1185">Reference proteome</keyword>
<evidence type="ECO:0000256" key="2">
    <source>
        <dbReference type="SAM" id="MobiDB-lite"/>
    </source>
</evidence>
<dbReference type="InterPro" id="IPR021109">
    <property type="entry name" value="Peptidase_aspartic_dom_sf"/>
</dbReference>
<protein>
    <recommendedName>
        <fullName evidence="4">Peptidase A1 domain-containing protein</fullName>
    </recommendedName>
</protein>
<dbReference type="Gene3D" id="2.40.70.10">
    <property type="entry name" value="Acid Proteases"/>
    <property type="match status" value="1"/>
</dbReference>
<dbReference type="PANTHER" id="PTHR13683">
    <property type="entry name" value="ASPARTYL PROTEASES"/>
    <property type="match status" value="1"/>
</dbReference>
<evidence type="ECO:0000259" key="4">
    <source>
        <dbReference type="PROSITE" id="PS51767"/>
    </source>
</evidence>
<dbReference type="Proteomes" id="UP000006729">
    <property type="component" value="Chromosome 17"/>
</dbReference>
<dbReference type="Pfam" id="PF14543">
    <property type="entry name" value="TAXi_N"/>
    <property type="match status" value="1"/>
</dbReference>
<dbReference type="InterPro" id="IPR034164">
    <property type="entry name" value="Pepsin-like_dom"/>
</dbReference>
<dbReference type="InterPro" id="IPR033121">
    <property type="entry name" value="PEPTIDASE_A1"/>
</dbReference>
<dbReference type="InParanoid" id="A0A2K1X399"/>
<evidence type="ECO:0000313" key="6">
    <source>
        <dbReference type="Proteomes" id="UP000006729"/>
    </source>
</evidence>
<dbReference type="GO" id="GO:0004190">
    <property type="term" value="F:aspartic-type endopeptidase activity"/>
    <property type="evidence" value="ECO:0007669"/>
    <property type="project" value="InterPro"/>
</dbReference>
<dbReference type="SUPFAM" id="SSF50630">
    <property type="entry name" value="Acid proteases"/>
    <property type="match status" value="1"/>
</dbReference>
<dbReference type="PANTHER" id="PTHR13683:SF875">
    <property type="entry name" value="EUKARYOTIC ASPARTYL PROTEASE FAMILY PROTEIN"/>
    <property type="match status" value="1"/>
</dbReference>
<proteinExistence type="inferred from homology"/>
<organism evidence="5 6">
    <name type="scientific">Populus trichocarpa</name>
    <name type="common">Western balsam poplar</name>
    <name type="synonym">Populus balsamifera subsp. trichocarpa</name>
    <dbReference type="NCBI Taxonomy" id="3694"/>
    <lineage>
        <taxon>Eukaryota</taxon>
        <taxon>Viridiplantae</taxon>
        <taxon>Streptophyta</taxon>
        <taxon>Embryophyta</taxon>
        <taxon>Tracheophyta</taxon>
        <taxon>Spermatophyta</taxon>
        <taxon>Magnoliopsida</taxon>
        <taxon>eudicotyledons</taxon>
        <taxon>Gunneridae</taxon>
        <taxon>Pentapetalae</taxon>
        <taxon>rosids</taxon>
        <taxon>fabids</taxon>
        <taxon>Malpighiales</taxon>
        <taxon>Salicaceae</taxon>
        <taxon>Saliceae</taxon>
        <taxon>Populus</taxon>
    </lineage>
</organism>
<feature type="region of interest" description="Disordered" evidence="2">
    <location>
        <begin position="16"/>
        <end position="45"/>
    </location>
</feature>
<comment type="similarity">
    <text evidence="1">Belongs to the peptidase A1 family.</text>
</comment>
<feature type="transmembrane region" description="Helical" evidence="3">
    <location>
        <begin position="55"/>
        <end position="77"/>
    </location>
</feature>
<dbReference type="AlphaFoldDB" id="A0A2K1X399"/>
<dbReference type="PROSITE" id="PS51767">
    <property type="entry name" value="PEPTIDASE_A1"/>
    <property type="match status" value="1"/>
</dbReference>
<dbReference type="GO" id="GO:0006508">
    <property type="term" value="P:proteolysis"/>
    <property type="evidence" value="ECO:0007669"/>
    <property type="project" value="InterPro"/>
</dbReference>
<evidence type="ECO:0000313" key="5">
    <source>
        <dbReference type="EMBL" id="PNS95257.1"/>
    </source>
</evidence>
<dbReference type="CDD" id="cd05471">
    <property type="entry name" value="pepsin_like"/>
    <property type="match status" value="1"/>
</dbReference>
<gene>
    <name evidence="5" type="ORF">POPTR_017G046300</name>
</gene>
<dbReference type="EMBL" id="CM009306">
    <property type="protein sequence ID" value="PNS95257.1"/>
    <property type="molecule type" value="Genomic_DNA"/>
</dbReference>
<dbReference type="InterPro" id="IPR032861">
    <property type="entry name" value="TAXi_N"/>
</dbReference>
<name>A0A2K1X399_POPTR</name>
<accession>A0A2K1X399</accession>